<evidence type="ECO:0000259" key="1">
    <source>
        <dbReference type="Pfam" id="PF17297"/>
    </source>
</evidence>
<dbReference type="GO" id="GO:0016301">
    <property type="term" value="F:kinase activity"/>
    <property type="evidence" value="ECO:0007669"/>
    <property type="project" value="UniProtKB-KW"/>
</dbReference>
<proteinExistence type="predicted"/>
<sequence length="70" mass="7803">MSVVNGRPARHEGLESWVRDVATLTAPDEIVWCDGSEEEWERLTGQLVAAGTFVRLNPALRPNSFLARSH</sequence>
<dbReference type="AlphaFoldDB" id="A0A4S5CPA3"/>
<dbReference type="Proteomes" id="UP000305282">
    <property type="component" value="Unassembled WGS sequence"/>
</dbReference>
<name>A0A4S5CPA3_9ACTN</name>
<dbReference type="EMBL" id="SSXH01000702">
    <property type="protein sequence ID" value="THJ45378.1"/>
    <property type="molecule type" value="Genomic_DNA"/>
</dbReference>
<gene>
    <name evidence="2" type="ORF">E7Y31_19855</name>
</gene>
<evidence type="ECO:0000313" key="3">
    <source>
        <dbReference type="Proteomes" id="UP000305282"/>
    </source>
</evidence>
<dbReference type="GO" id="GO:0004611">
    <property type="term" value="F:phosphoenolpyruvate carboxykinase activity"/>
    <property type="evidence" value="ECO:0007669"/>
    <property type="project" value="InterPro"/>
</dbReference>
<evidence type="ECO:0000313" key="2">
    <source>
        <dbReference type="EMBL" id="THJ45378.1"/>
    </source>
</evidence>
<dbReference type="SUPFAM" id="SSF68923">
    <property type="entry name" value="PEP carboxykinase N-terminal domain"/>
    <property type="match status" value="1"/>
</dbReference>
<feature type="domain" description="Phosphoenolpyruvate carboxykinase GTP-utilising N-terminal" evidence="1">
    <location>
        <begin position="17"/>
        <end position="70"/>
    </location>
</feature>
<keyword evidence="2" id="KW-0670">Pyruvate</keyword>
<reference evidence="2 3" key="1">
    <citation type="submission" date="2019-04" db="EMBL/GenBank/DDBJ databases">
        <title>Draft genome sequences for three unisolated Alnus-infective Frankia Sp+ strains, AgTrS, AiOr and AvVan, the first sequenced Frankia strains able to sporulate in-planta.</title>
        <authorList>
            <person name="Bethencourt L."/>
            <person name="Vautrin F."/>
            <person name="Taib N."/>
            <person name="Dubost A."/>
            <person name="Castro-Garcia L."/>
            <person name="Imbaud O."/>
            <person name="Abrouk D."/>
            <person name="Fournier P."/>
            <person name="Briolay J."/>
            <person name="Nguyen A."/>
            <person name="Normand P."/>
            <person name="Fernandez M.P."/>
            <person name="Brochier-Armanet C."/>
            <person name="Herrera-Belaroussi A."/>
        </authorList>
    </citation>
    <scope>NUCLEOTIDE SEQUENCE [LARGE SCALE GENOMIC DNA]</scope>
    <source>
        <strain evidence="2 3">AvVan</strain>
    </source>
</reference>
<keyword evidence="3" id="KW-1185">Reference proteome</keyword>
<feature type="non-terminal residue" evidence="2">
    <location>
        <position position="70"/>
    </location>
</feature>
<comment type="caution">
    <text evidence="2">The sequence shown here is derived from an EMBL/GenBank/DDBJ whole genome shotgun (WGS) entry which is preliminary data.</text>
</comment>
<keyword evidence="2" id="KW-0418">Kinase</keyword>
<dbReference type="Pfam" id="PF17297">
    <property type="entry name" value="PEPCK_N"/>
    <property type="match status" value="1"/>
</dbReference>
<dbReference type="Gene3D" id="3.40.449.10">
    <property type="entry name" value="Phosphoenolpyruvate Carboxykinase, domain 1"/>
    <property type="match status" value="1"/>
</dbReference>
<dbReference type="GO" id="GO:0017076">
    <property type="term" value="F:purine nucleotide binding"/>
    <property type="evidence" value="ECO:0007669"/>
    <property type="project" value="InterPro"/>
</dbReference>
<organism evidence="2 3">
    <name type="scientific">Candidatus Frankia alpina</name>
    <dbReference type="NCBI Taxonomy" id="2699483"/>
    <lineage>
        <taxon>Bacteria</taxon>
        <taxon>Bacillati</taxon>
        <taxon>Actinomycetota</taxon>
        <taxon>Actinomycetes</taxon>
        <taxon>Frankiales</taxon>
        <taxon>Frankiaceae</taxon>
        <taxon>Frankia</taxon>
    </lineage>
</organism>
<keyword evidence="2" id="KW-0808">Transferase</keyword>
<dbReference type="InterPro" id="IPR008210">
    <property type="entry name" value="PEP_carboxykinase_N"/>
</dbReference>
<dbReference type="GO" id="GO:0006094">
    <property type="term" value="P:gluconeogenesis"/>
    <property type="evidence" value="ECO:0007669"/>
    <property type="project" value="InterPro"/>
</dbReference>
<accession>A0A4S5CPA3</accession>
<protein>
    <submittedName>
        <fullName evidence="2">Phosphoenolpyruvate carboxykinase (GTP)</fullName>
    </submittedName>
</protein>
<dbReference type="InterPro" id="IPR035078">
    <property type="entry name" value="PEP_carboxykinase_GTP_N"/>
</dbReference>
<dbReference type="OrthoDB" id="9758871at2"/>